<sequence length="70" mass="8019">MKKVKTVIMAALLALLAVVVSYVFDSVIEYFRYTGVKSISLYIALCVVVYFAYGFSQRGKDDERDHWEDS</sequence>
<organism evidence="2 3">
    <name type="scientific">Vibrio albus</name>
    <dbReference type="NCBI Taxonomy" id="2200953"/>
    <lineage>
        <taxon>Bacteria</taxon>
        <taxon>Pseudomonadati</taxon>
        <taxon>Pseudomonadota</taxon>
        <taxon>Gammaproteobacteria</taxon>
        <taxon>Vibrionales</taxon>
        <taxon>Vibrionaceae</taxon>
        <taxon>Vibrio</taxon>
    </lineage>
</organism>
<dbReference type="EMBL" id="QFWT01000001">
    <property type="protein sequence ID" value="PWI34856.1"/>
    <property type="molecule type" value="Genomic_DNA"/>
</dbReference>
<name>A0A2U3BDI1_9VIBR</name>
<comment type="caution">
    <text evidence="2">The sequence shown here is derived from an EMBL/GenBank/DDBJ whole genome shotgun (WGS) entry which is preliminary data.</text>
</comment>
<gene>
    <name evidence="2" type="ORF">DI392_00820</name>
</gene>
<dbReference type="OrthoDB" id="9943052at2"/>
<keyword evidence="1" id="KW-1133">Transmembrane helix</keyword>
<accession>A0A2U3BDI1</accession>
<protein>
    <submittedName>
        <fullName evidence="2">Uncharacterized protein</fullName>
    </submittedName>
</protein>
<feature type="transmembrane region" description="Helical" evidence="1">
    <location>
        <begin position="35"/>
        <end position="55"/>
    </location>
</feature>
<keyword evidence="3" id="KW-1185">Reference proteome</keyword>
<proteinExistence type="predicted"/>
<dbReference type="RefSeq" id="WP_109318010.1">
    <property type="nucleotide sequence ID" value="NZ_QFWT01000001.1"/>
</dbReference>
<reference evidence="2 3" key="1">
    <citation type="submission" date="2018-05" db="EMBL/GenBank/DDBJ databases">
        <title>Vibrio limimaris sp. nov., isolated from marine sediment.</title>
        <authorList>
            <person name="Li C.-M."/>
        </authorList>
    </citation>
    <scope>NUCLEOTIDE SEQUENCE [LARGE SCALE GENOMIC DNA]</scope>
    <source>
        <strain evidence="2 3">E4404</strain>
    </source>
</reference>
<keyword evidence="1" id="KW-0472">Membrane</keyword>
<dbReference type="AlphaFoldDB" id="A0A2U3BDI1"/>
<evidence type="ECO:0000256" key="1">
    <source>
        <dbReference type="SAM" id="Phobius"/>
    </source>
</evidence>
<evidence type="ECO:0000313" key="2">
    <source>
        <dbReference type="EMBL" id="PWI34856.1"/>
    </source>
</evidence>
<evidence type="ECO:0000313" key="3">
    <source>
        <dbReference type="Proteomes" id="UP000245362"/>
    </source>
</evidence>
<keyword evidence="1" id="KW-0812">Transmembrane</keyword>
<dbReference type="Proteomes" id="UP000245362">
    <property type="component" value="Unassembled WGS sequence"/>
</dbReference>